<keyword evidence="5 6" id="KW-0961">Cell wall biogenesis/degradation</keyword>
<proteinExistence type="predicted"/>
<evidence type="ECO:0000256" key="3">
    <source>
        <dbReference type="ARBA" id="ARBA00022960"/>
    </source>
</evidence>
<evidence type="ECO:0000256" key="5">
    <source>
        <dbReference type="ARBA" id="ARBA00023316"/>
    </source>
</evidence>
<accession>A0A1M6JBM2</accession>
<dbReference type="Gene3D" id="2.40.440.10">
    <property type="entry name" value="L,D-transpeptidase catalytic domain-like"/>
    <property type="match status" value="1"/>
</dbReference>
<comment type="pathway">
    <text evidence="1 6">Cell wall biogenesis; peptidoglycan biosynthesis.</text>
</comment>
<evidence type="ECO:0000256" key="4">
    <source>
        <dbReference type="ARBA" id="ARBA00022984"/>
    </source>
</evidence>
<evidence type="ECO:0000313" key="10">
    <source>
        <dbReference type="Proteomes" id="UP000184386"/>
    </source>
</evidence>
<dbReference type="AlphaFoldDB" id="A0A1M6JBM2"/>
<evidence type="ECO:0000313" key="9">
    <source>
        <dbReference type="EMBL" id="SHJ44060.1"/>
    </source>
</evidence>
<evidence type="ECO:0000256" key="2">
    <source>
        <dbReference type="ARBA" id="ARBA00022679"/>
    </source>
</evidence>
<dbReference type="GO" id="GO:0071555">
    <property type="term" value="P:cell wall organization"/>
    <property type="evidence" value="ECO:0007669"/>
    <property type="project" value="UniProtKB-UniRule"/>
</dbReference>
<dbReference type="CDD" id="cd16913">
    <property type="entry name" value="YkuD_like"/>
    <property type="match status" value="1"/>
</dbReference>
<evidence type="ECO:0000256" key="1">
    <source>
        <dbReference type="ARBA" id="ARBA00004752"/>
    </source>
</evidence>
<dbReference type="InterPro" id="IPR005490">
    <property type="entry name" value="LD_TPept_cat_dom"/>
</dbReference>
<feature type="domain" description="L,D-TPase catalytic" evidence="8">
    <location>
        <begin position="45"/>
        <end position="91"/>
    </location>
</feature>
<feature type="transmembrane region" description="Helical" evidence="7">
    <location>
        <begin position="9"/>
        <end position="30"/>
    </location>
</feature>
<evidence type="ECO:0000259" key="8">
    <source>
        <dbReference type="PROSITE" id="PS52029"/>
    </source>
</evidence>
<dbReference type="InterPro" id="IPR038063">
    <property type="entry name" value="Transpep_catalytic_dom"/>
</dbReference>
<dbReference type="GO" id="GO:0016740">
    <property type="term" value="F:transferase activity"/>
    <property type="evidence" value="ECO:0007669"/>
    <property type="project" value="UniProtKB-KW"/>
</dbReference>
<dbReference type="Pfam" id="PF03734">
    <property type="entry name" value="YkuD"/>
    <property type="match status" value="1"/>
</dbReference>
<evidence type="ECO:0000256" key="7">
    <source>
        <dbReference type="SAM" id="Phobius"/>
    </source>
</evidence>
<keyword evidence="3 6" id="KW-0133">Cell shape</keyword>
<sequence length="91" mass="10628">MSFIIKKRFLYFILLIYILILTFVFIILIIRVHSIKNTISNQPEYTILIEIDEKKLYLLEGGKLIKKYPIASGMKNLPSPIGTWKIIDKGE</sequence>
<keyword evidence="7" id="KW-0812">Transmembrane</keyword>
<dbReference type="UniPathway" id="UPA00219"/>
<organism evidence="9 10">
    <name type="scientific">Anaerocolumna jejuensis DSM 15929</name>
    <dbReference type="NCBI Taxonomy" id="1121322"/>
    <lineage>
        <taxon>Bacteria</taxon>
        <taxon>Bacillati</taxon>
        <taxon>Bacillota</taxon>
        <taxon>Clostridia</taxon>
        <taxon>Lachnospirales</taxon>
        <taxon>Lachnospiraceae</taxon>
        <taxon>Anaerocolumna</taxon>
    </lineage>
</organism>
<dbReference type="STRING" id="1121322.SAMN02745136_00013"/>
<keyword evidence="10" id="KW-1185">Reference proteome</keyword>
<gene>
    <name evidence="9" type="ORF">SAMN02745136_00013</name>
</gene>
<dbReference type="GO" id="GO:0009252">
    <property type="term" value="P:peptidoglycan biosynthetic process"/>
    <property type="evidence" value="ECO:0007669"/>
    <property type="project" value="UniProtKB-UniPathway"/>
</dbReference>
<keyword evidence="7" id="KW-1133">Transmembrane helix</keyword>
<dbReference type="SUPFAM" id="SSF141523">
    <property type="entry name" value="L,D-transpeptidase catalytic domain-like"/>
    <property type="match status" value="1"/>
</dbReference>
<protein>
    <submittedName>
        <fullName evidence="9">L,D-transpeptidase catalytic domain</fullName>
    </submittedName>
</protein>
<comment type="caution">
    <text evidence="6">Lacks conserved residue(s) required for the propagation of feature annotation.</text>
</comment>
<dbReference type="Proteomes" id="UP000184386">
    <property type="component" value="Unassembled WGS sequence"/>
</dbReference>
<dbReference type="GO" id="GO:0008360">
    <property type="term" value="P:regulation of cell shape"/>
    <property type="evidence" value="ECO:0007669"/>
    <property type="project" value="UniProtKB-UniRule"/>
</dbReference>
<dbReference type="PROSITE" id="PS52029">
    <property type="entry name" value="LD_TPASE"/>
    <property type="match status" value="1"/>
</dbReference>
<keyword evidence="7" id="KW-0472">Membrane</keyword>
<name>A0A1M6JBM2_9FIRM</name>
<dbReference type="EMBL" id="FRAC01000006">
    <property type="protein sequence ID" value="SHJ44060.1"/>
    <property type="molecule type" value="Genomic_DNA"/>
</dbReference>
<reference evidence="9 10" key="1">
    <citation type="submission" date="2016-11" db="EMBL/GenBank/DDBJ databases">
        <authorList>
            <person name="Jaros S."/>
            <person name="Januszkiewicz K."/>
            <person name="Wedrychowicz H."/>
        </authorList>
    </citation>
    <scope>NUCLEOTIDE SEQUENCE [LARGE SCALE GENOMIC DNA]</scope>
    <source>
        <strain evidence="9 10">DSM 15929</strain>
    </source>
</reference>
<keyword evidence="2" id="KW-0808">Transferase</keyword>
<evidence type="ECO:0000256" key="6">
    <source>
        <dbReference type="PROSITE-ProRule" id="PRU01373"/>
    </source>
</evidence>
<keyword evidence="4 6" id="KW-0573">Peptidoglycan synthesis</keyword>